<sequence length="155" mass="16975">MKITAEKAGHLGLLAIFAIFIVWFVQDSWHASPTLINMILIAPVALLAGIILIAILVRALGKDPEENRSDEESEGRSIREKYGVWIGCLLLALYVVSLEYIGFDLAGILFCATAMIMLGQRNSLAIFIYSLIVGLAPVYVLIHMMGVPVKTLFLG</sequence>
<reference evidence="4" key="1">
    <citation type="journal article" date="2019" name="Int. J. Syst. Evol. Microbiol.">
        <title>The Global Catalogue of Microorganisms (GCM) 10K type strain sequencing project: providing services to taxonomists for standard genome sequencing and annotation.</title>
        <authorList>
            <consortium name="The Broad Institute Genomics Platform"/>
            <consortium name="The Broad Institute Genome Sequencing Center for Infectious Disease"/>
            <person name="Wu L."/>
            <person name="Ma J."/>
        </authorList>
    </citation>
    <scope>NUCLEOTIDE SEQUENCE [LARGE SCALE GENOMIC DNA]</scope>
    <source>
        <strain evidence="4">KCTC 23707</strain>
    </source>
</reference>
<feature type="transmembrane region" description="Helical" evidence="1">
    <location>
        <begin position="38"/>
        <end position="61"/>
    </location>
</feature>
<comment type="caution">
    <text evidence="3">The sequence shown here is derived from an EMBL/GenBank/DDBJ whole genome shotgun (WGS) entry which is preliminary data.</text>
</comment>
<evidence type="ECO:0000256" key="1">
    <source>
        <dbReference type="SAM" id="Phobius"/>
    </source>
</evidence>
<dbReference type="RefSeq" id="WP_345099397.1">
    <property type="nucleotide sequence ID" value="NZ_BAABGS010000058.1"/>
</dbReference>
<evidence type="ECO:0000313" key="3">
    <source>
        <dbReference type="EMBL" id="MFD2261138.1"/>
    </source>
</evidence>
<dbReference type="Pfam" id="PF07331">
    <property type="entry name" value="TctB"/>
    <property type="match status" value="1"/>
</dbReference>
<proteinExistence type="predicted"/>
<gene>
    <name evidence="3" type="ORF">ACFSMZ_15415</name>
</gene>
<evidence type="ECO:0000313" key="4">
    <source>
        <dbReference type="Proteomes" id="UP001597373"/>
    </source>
</evidence>
<accession>A0ABW5DKX9</accession>
<name>A0ABW5DKX9_9HYPH</name>
<keyword evidence="1" id="KW-0812">Transmembrane</keyword>
<keyword evidence="1" id="KW-0472">Membrane</keyword>
<dbReference type="Proteomes" id="UP001597373">
    <property type="component" value="Unassembled WGS sequence"/>
</dbReference>
<dbReference type="EMBL" id="JBHUIR010000060">
    <property type="protein sequence ID" value="MFD2261138.1"/>
    <property type="molecule type" value="Genomic_DNA"/>
</dbReference>
<dbReference type="InterPro" id="IPR009936">
    <property type="entry name" value="DUF1468"/>
</dbReference>
<feature type="transmembrane region" description="Helical" evidence="1">
    <location>
        <begin position="123"/>
        <end position="142"/>
    </location>
</feature>
<feature type="transmembrane region" description="Helical" evidence="1">
    <location>
        <begin position="7"/>
        <end position="26"/>
    </location>
</feature>
<evidence type="ECO:0000259" key="2">
    <source>
        <dbReference type="Pfam" id="PF07331"/>
    </source>
</evidence>
<keyword evidence="1" id="KW-1133">Transmembrane helix</keyword>
<keyword evidence="4" id="KW-1185">Reference proteome</keyword>
<feature type="transmembrane region" description="Helical" evidence="1">
    <location>
        <begin position="82"/>
        <end position="103"/>
    </location>
</feature>
<feature type="domain" description="DUF1468" evidence="2">
    <location>
        <begin position="13"/>
        <end position="148"/>
    </location>
</feature>
<protein>
    <submittedName>
        <fullName evidence="3">Tripartite tricarboxylate transporter TctB family protein</fullName>
    </submittedName>
</protein>
<organism evidence="3 4">
    <name type="scientific">Chelativorans composti</name>
    <dbReference type="NCBI Taxonomy" id="768533"/>
    <lineage>
        <taxon>Bacteria</taxon>
        <taxon>Pseudomonadati</taxon>
        <taxon>Pseudomonadota</taxon>
        <taxon>Alphaproteobacteria</taxon>
        <taxon>Hyphomicrobiales</taxon>
        <taxon>Phyllobacteriaceae</taxon>
        <taxon>Chelativorans</taxon>
    </lineage>
</organism>